<gene>
    <name evidence="2" type="ORF">Sspor_65480</name>
</gene>
<accession>A0ABQ3TLY0</accession>
<evidence type="ECO:0000313" key="2">
    <source>
        <dbReference type="EMBL" id="GHI80987.1"/>
    </source>
</evidence>
<comment type="caution">
    <text evidence="2">The sequence shown here is derived from an EMBL/GenBank/DDBJ whole genome shotgun (WGS) entry which is preliminary data.</text>
</comment>
<name>A0ABQ3TLY0_9ACTN</name>
<dbReference type="Proteomes" id="UP000608522">
    <property type="component" value="Unassembled WGS sequence"/>
</dbReference>
<dbReference type="Gene3D" id="3.10.490.10">
    <property type="entry name" value="Gamma-glutamyl cyclotransferase-like"/>
    <property type="match status" value="1"/>
</dbReference>
<feature type="region of interest" description="Disordered" evidence="1">
    <location>
        <begin position="1"/>
        <end position="28"/>
    </location>
</feature>
<reference evidence="3" key="1">
    <citation type="submission" date="2023-07" db="EMBL/GenBank/DDBJ databases">
        <title>Whole genome shotgun sequence of Streptomyces spororaveus NBRC 15456.</title>
        <authorList>
            <person name="Komaki H."/>
            <person name="Tamura T."/>
        </authorList>
    </citation>
    <scope>NUCLEOTIDE SEQUENCE [LARGE SCALE GENOMIC DNA]</scope>
    <source>
        <strain evidence="3">NBRC 15456</strain>
    </source>
</reference>
<evidence type="ECO:0000256" key="1">
    <source>
        <dbReference type="SAM" id="MobiDB-lite"/>
    </source>
</evidence>
<evidence type="ECO:0008006" key="4">
    <source>
        <dbReference type="Google" id="ProtNLM"/>
    </source>
</evidence>
<evidence type="ECO:0000313" key="3">
    <source>
        <dbReference type="Proteomes" id="UP000608522"/>
    </source>
</evidence>
<keyword evidence="3" id="KW-1185">Reference proteome</keyword>
<sequence length="251" mass="27299">MTGEIPDHRPRVRGPVETLAPIPEEPRMPVHTATPLTGSIPAPEQVWYVSYGSNMHMDRLATYIAGGTPPGAARTYPGCRDHTAPERSIAVELEGRLYFATESPVWTGGRAFYDPTAPGRTRGRAHLVTVGQMSDIAAQEMYRKPGADLDLTAVLREGRDELGPGRYETLICPGTVEGIPMLTFTAPWGLQDVEVLNPSAAYLRYLAGGLLESGPWQEQDIADYLAACPGAAGDWTAEQVRELLTTDELRP</sequence>
<organism evidence="2 3">
    <name type="scientific">Streptomyces spororaveus</name>
    <dbReference type="NCBI Taxonomy" id="284039"/>
    <lineage>
        <taxon>Bacteria</taxon>
        <taxon>Bacillati</taxon>
        <taxon>Actinomycetota</taxon>
        <taxon>Actinomycetes</taxon>
        <taxon>Kitasatosporales</taxon>
        <taxon>Streptomycetaceae</taxon>
        <taxon>Streptomyces</taxon>
    </lineage>
</organism>
<dbReference type="EMBL" id="BNED01000005">
    <property type="protein sequence ID" value="GHI80987.1"/>
    <property type="molecule type" value="Genomic_DNA"/>
</dbReference>
<protein>
    <recommendedName>
        <fullName evidence="4">Histone deacetylase</fullName>
    </recommendedName>
</protein>
<proteinExistence type="predicted"/>